<evidence type="ECO:0000313" key="1">
    <source>
        <dbReference type="EMBL" id="KAG5577120.1"/>
    </source>
</evidence>
<name>A0A9J5WQ27_SOLCO</name>
<keyword evidence="2" id="KW-1185">Reference proteome</keyword>
<dbReference type="AlphaFoldDB" id="A0A9J5WQ27"/>
<dbReference type="OrthoDB" id="288590at2759"/>
<proteinExistence type="predicted"/>
<evidence type="ECO:0000313" key="2">
    <source>
        <dbReference type="Proteomes" id="UP000824120"/>
    </source>
</evidence>
<sequence>MLRQDDNGGLYVRWTKGNNWIHVNPINNALTVIIYSLDTVIGPFPQLLRDGEKQCTNMTYFFITGIISSVRGLLVKHH</sequence>
<dbReference type="SUPFAM" id="SSF51197">
    <property type="entry name" value="Clavaminate synthase-like"/>
    <property type="match status" value="1"/>
</dbReference>
<reference evidence="1 2" key="1">
    <citation type="submission" date="2020-09" db="EMBL/GenBank/DDBJ databases">
        <title>De no assembly of potato wild relative species, Solanum commersonii.</title>
        <authorList>
            <person name="Cho K."/>
        </authorList>
    </citation>
    <scope>NUCLEOTIDE SEQUENCE [LARGE SCALE GENOMIC DNA]</scope>
    <source>
        <strain evidence="1">LZ3.2</strain>
        <tissue evidence="1">Leaf</tissue>
    </source>
</reference>
<gene>
    <name evidence="1" type="ORF">H5410_057254</name>
</gene>
<dbReference type="EMBL" id="JACXVP010000011">
    <property type="protein sequence ID" value="KAG5577120.1"/>
    <property type="molecule type" value="Genomic_DNA"/>
</dbReference>
<protein>
    <submittedName>
        <fullName evidence="1">Uncharacterized protein</fullName>
    </submittedName>
</protein>
<dbReference type="Proteomes" id="UP000824120">
    <property type="component" value="Chromosome 11"/>
</dbReference>
<organism evidence="1 2">
    <name type="scientific">Solanum commersonii</name>
    <name type="common">Commerson's wild potato</name>
    <name type="synonym">Commerson's nightshade</name>
    <dbReference type="NCBI Taxonomy" id="4109"/>
    <lineage>
        <taxon>Eukaryota</taxon>
        <taxon>Viridiplantae</taxon>
        <taxon>Streptophyta</taxon>
        <taxon>Embryophyta</taxon>
        <taxon>Tracheophyta</taxon>
        <taxon>Spermatophyta</taxon>
        <taxon>Magnoliopsida</taxon>
        <taxon>eudicotyledons</taxon>
        <taxon>Gunneridae</taxon>
        <taxon>Pentapetalae</taxon>
        <taxon>asterids</taxon>
        <taxon>lamiids</taxon>
        <taxon>Solanales</taxon>
        <taxon>Solanaceae</taxon>
        <taxon>Solanoideae</taxon>
        <taxon>Solaneae</taxon>
        <taxon>Solanum</taxon>
    </lineage>
</organism>
<comment type="caution">
    <text evidence="1">The sequence shown here is derived from an EMBL/GenBank/DDBJ whole genome shotgun (WGS) entry which is preliminary data.</text>
</comment>
<accession>A0A9J5WQ27</accession>